<dbReference type="EMBL" id="AKKL01000016">
    <property type="protein sequence ID" value="EKT62979.1"/>
    <property type="molecule type" value="Genomic_DNA"/>
</dbReference>
<name>K8WQU4_9GAMM</name>
<dbReference type="InterPro" id="IPR004360">
    <property type="entry name" value="Glyas_Fos-R_dOase_dom"/>
</dbReference>
<dbReference type="AlphaFoldDB" id="K8WQU4"/>
<organism evidence="2 3">
    <name type="scientific">Providencia burhodogranariea DSM 19968</name>
    <dbReference type="NCBI Taxonomy" id="1141662"/>
    <lineage>
        <taxon>Bacteria</taxon>
        <taxon>Pseudomonadati</taxon>
        <taxon>Pseudomonadota</taxon>
        <taxon>Gammaproteobacteria</taxon>
        <taxon>Enterobacterales</taxon>
        <taxon>Morganellaceae</taxon>
        <taxon>Providencia</taxon>
    </lineage>
</organism>
<dbReference type="HOGENOM" id="CLU_141550_1_0_6"/>
<sequence length="117" mass="12957">MFIKPTAVLIHVPNVAEGLAWYKKAFPNAIAEYLPEFDFTLLHVGNFTIEIVQADTKVSEGKKGSVLYWHVDDITKVIAHFAQLGAPLYRGPMEIGQGLKMCQVEDPFGNLIGLKGK</sequence>
<evidence type="ECO:0000313" key="3">
    <source>
        <dbReference type="Proteomes" id="UP000009336"/>
    </source>
</evidence>
<dbReference type="PATRIC" id="fig|1141662.3.peg.1190"/>
<dbReference type="Pfam" id="PF00903">
    <property type="entry name" value="Glyoxalase"/>
    <property type="match status" value="1"/>
</dbReference>
<keyword evidence="3" id="KW-1185">Reference proteome</keyword>
<comment type="caution">
    <text evidence="2">The sequence shown here is derived from an EMBL/GenBank/DDBJ whole genome shotgun (WGS) entry which is preliminary data.</text>
</comment>
<dbReference type="InterPro" id="IPR029068">
    <property type="entry name" value="Glyas_Bleomycin-R_OHBP_Dase"/>
</dbReference>
<dbReference type="Gene3D" id="3.10.180.10">
    <property type="entry name" value="2,3-Dihydroxybiphenyl 1,2-Dioxygenase, domain 1"/>
    <property type="match status" value="1"/>
</dbReference>
<dbReference type="SUPFAM" id="SSF54593">
    <property type="entry name" value="Glyoxalase/Bleomycin resistance protein/Dihydroxybiphenyl dioxygenase"/>
    <property type="match status" value="1"/>
</dbReference>
<gene>
    <name evidence="2" type="ORF">OOA_05866</name>
</gene>
<feature type="domain" description="VOC" evidence="1">
    <location>
        <begin position="4"/>
        <end position="117"/>
    </location>
</feature>
<dbReference type="PROSITE" id="PS51819">
    <property type="entry name" value="VOC"/>
    <property type="match status" value="1"/>
</dbReference>
<dbReference type="RefSeq" id="WP_008911205.1">
    <property type="nucleotide sequence ID" value="NZ_KB233222.1"/>
</dbReference>
<protein>
    <recommendedName>
        <fullName evidence="1">VOC domain-containing protein</fullName>
    </recommendedName>
</protein>
<accession>K8WQU4</accession>
<reference evidence="2 3" key="1">
    <citation type="journal article" date="2012" name="BMC Genomics">
        <title>Comparative genomics of bacteria in the genus Providencia isolated from wild Drosophila melanogaster.</title>
        <authorList>
            <person name="Galac M.R."/>
            <person name="Lazzaro B.P."/>
        </authorList>
    </citation>
    <scope>NUCLEOTIDE SEQUENCE [LARGE SCALE GENOMIC DNA]</scope>
    <source>
        <strain evidence="2 3">DSM 19968</strain>
    </source>
</reference>
<proteinExistence type="predicted"/>
<dbReference type="eggNOG" id="COG0346">
    <property type="taxonomic scope" value="Bacteria"/>
</dbReference>
<dbReference type="Proteomes" id="UP000009336">
    <property type="component" value="Unassembled WGS sequence"/>
</dbReference>
<dbReference type="InterPro" id="IPR037523">
    <property type="entry name" value="VOC_core"/>
</dbReference>
<evidence type="ECO:0000313" key="2">
    <source>
        <dbReference type="EMBL" id="EKT62979.1"/>
    </source>
</evidence>
<evidence type="ECO:0000259" key="1">
    <source>
        <dbReference type="PROSITE" id="PS51819"/>
    </source>
</evidence>